<feature type="domain" description="HTH lysR-type" evidence="6">
    <location>
        <begin position="1"/>
        <end position="61"/>
    </location>
</feature>
<name>A0A3S0XDF0_9BURK</name>
<dbReference type="PANTHER" id="PTHR30537">
    <property type="entry name" value="HTH-TYPE TRANSCRIPTIONAL REGULATOR"/>
    <property type="match status" value="1"/>
</dbReference>
<comment type="caution">
    <text evidence="7">The sequence shown here is derived from an EMBL/GenBank/DDBJ whole genome shotgun (WGS) entry which is preliminary data.</text>
</comment>
<evidence type="ECO:0000313" key="7">
    <source>
        <dbReference type="EMBL" id="RUR66791.1"/>
    </source>
</evidence>
<keyword evidence="2" id="KW-0805">Transcription regulation</keyword>
<comment type="similarity">
    <text evidence="1">Belongs to the LysR transcriptional regulatory family.</text>
</comment>
<evidence type="ECO:0000259" key="6">
    <source>
        <dbReference type="PROSITE" id="PS50931"/>
    </source>
</evidence>
<protein>
    <submittedName>
        <fullName evidence="7">LysR family transcriptional regulator</fullName>
    </submittedName>
</protein>
<dbReference type="SUPFAM" id="SSF53850">
    <property type="entry name" value="Periplasmic binding protein-like II"/>
    <property type="match status" value="1"/>
</dbReference>
<evidence type="ECO:0000313" key="8">
    <source>
        <dbReference type="Proteomes" id="UP000281118"/>
    </source>
</evidence>
<organism evidence="7 8">
    <name type="scientific">Variovorax guangxiensis</name>
    <dbReference type="NCBI Taxonomy" id="1775474"/>
    <lineage>
        <taxon>Bacteria</taxon>
        <taxon>Pseudomonadati</taxon>
        <taxon>Pseudomonadota</taxon>
        <taxon>Betaproteobacteria</taxon>
        <taxon>Burkholderiales</taxon>
        <taxon>Comamonadaceae</taxon>
        <taxon>Variovorax</taxon>
    </lineage>
</organism>
<keyword evidence="3" id="KW-0238">DNA-binding</keyword>
<evidence type="ECO:0000256" key="3">
    <source>
        <dbReference type="ARBA" id="ARBA00023125"/>
    </source>
</evidence>
<dbReference type="OrthoDB" id="9813056at2"/>
<sequence>MSPDLLPAIAAFARVAHHASFTRAAQELGLSPSALSQTVRTLEQKLGVRLLDRTTRRVGVTELGQQFLAGAQQGLAALAQAVEGIDEARDRPAGLLRLNVSRVAAELLFFPHFGAFADAYPDITLEFVCNNRMVDLVEGGFDAGIRLGESLAQDVVAVPVGGPLRMVTYAAPSYLKGRKPPRTPEDLREHRCLNYRLTTGGLYRWEYAQDDRVLDVELAGPLVSNDADLLLAAARSGAGIATSFEGAVREDFASGRLVPLLEPWWPTFPGFYLYYPSRAQMPRKLRVFIDFLQARHAPPPVSQRAVKPASAPRSRPPSPARRAK</sequence>
<dbReference type="Gene3D" id="3.40.190.290">
    <property type="match status" value="1"/>
</dbReference>
<dbReference type="RefSeq" id="WP_126020932.1">
    <property type="nucleotide sequence ID" value="NZ_RXFT01000002.1"/>
</dbReference>
<dbReference type="SUPFAM" id="SSF46785">
    <property type="entry name" value="Winged helix' DNA-binding domain"/>
    <property type="match status" value="1"/>
</dbReference>
<dbReference type="Pfam" id="PF03466">
    <property type="entry name" value="LysR_substrate"/>
    <property type="match status" value="1"/>
</dbReference>
<dbReference type="Gene3D" id="1.10.10.10">
    <property type="entry name" value="Winged helix-like DNA-binding domain superfamily/Winged helix DNA-binding domain"/>
    <property type="match status" value="1"/>
</dbReference>
<dbReference type="AlphaFoldDB" id="A0A3S0XDF0"/>
<dbReference type="PANTHER" id="PTHR30537:SF1">
    <property type="entry name" value="HTH-TYPE TRANSCRIPTIONAL REGULATOR PGRR"/>
    <property type="match status" value="1"/>
</dbReference>
<dbReference type="PRINTS" id="PR00039">
    <property type="entry name" value="HTHLYSR"/>
</dbReference>
<dbReference type="InterPro" id="IPR000847">
    <property type="entry name" value="LysR_HTH_N"/>
</dbReference>
<dbReference type="CDD" id="cd08474">
    <property type="entry name" value="PBP2_CrgA_like_5"/>
    <property type="match status" value="1"/>
</dbReference>
<dbReference type="InterPro" id="IPR036390">
    <property type="entry name" value="WH_DNA-bd_sf"/>
</dbReference>
<evidence type="ECO:0000256" key="1">
    <source>
        <dbReference type="ARBA" id="ARBA00009437"/>
    </source>
</evidence>
<gene>
    <name evidence="7" type="ORF">EJP67_06900</name>
</gene>
<dbReference type="GO" id="GO:0003700">
    <property type="term" value="F:DNA-binding transcription factor activity"/>
    <property type="evidence" value="ECO:0007669"/>
    <property type="project" value="InterPro"/>
</dbReference>
<reference evidence="7 8" key="1">
    <citation type="submission" date="2018-12" db="EMBL/GenBank/DDBJ databases">
        <title>The genome sequences of Variovorax guangxiensis DSM 27352.</title>
        <authorList>
            <person name="Gao J."/>
            <person name="Sun J."/>
        </authorList>
    </citation>
    <scope>NUCLEOTIDE SEQUENCE [LARGE SCALE GENOMIC DNA]</scope>
    <source>
        <strain evidence="7 8">DSM 27352</strain>
    </source>
</reference>
<keyword evidence="4" id="KW-0804">Transcription</keyword>
<dbReference type="Proteomes" id="UP000281118">
    <property type="component" value="Unassembled WGS sequence"/>
</dbReference>
<dbReference type="GO" id="GO:0006351">
    <property type="term" value="P:DNA-templated transcription"/>
    <property type="evidence" value="ECO:0007669"/>
    <property type="project" value="TreeGrafter"/>
</dbReference>
<dbReference type="GO" id="GO:0043565">
    <property type="term" value="F:sequence-specific DNA binding"/>
    <property type="evidence" value="ECO:0007669"/>
    <property type="project" value="TreeGrafter"/>
</dbReference>
<dbReference type="InterPro" id="IPR058163">
    <property type="entry name" value="LysR-type_TF_proteobact-type"/>
</dbReference>
<dbReference type="Pfam" id="PF00126">
    <property type="entry name" value="HTH_1"/>
    <property type="match status" value="1"/>
</dbReference>
<dbReference type="FunFam" id="1.10.10.10:FF:000001">
    <property type="entry name" value="LysR family transcriptional regulator"/>
    <property type="match status" value="1"/>
</dbReference>
<dbReference type="EMBL" id="RXFT01000002">
    <property type="protein sequence ID" value="RUR66791.1"/>
    <property type="molecule type" value="Genomic_DNA"/>
</dbReference>
<dbReference type="PROSITE" id="PS50931">
    <property type="entry name" value="HTH_LYSR"/>
    <property type="match status" value="1"/>
</dbReference>
<accession>A0A3S0XDF0</accession>
<feature type="compositionally biased region" description="Pro residues" evidence="5">
    <location>
        <begin position="314"/>
        <end position="324"/>
    </location>
</feature>
<proteinExistence type="inferred from homology"/>
<dbReference type="InterPro" id="IPR036388">
    <property type="entry name" value="WH-like_DNA-bd_sf"/>
</dbReference>
<evidence type="ECO:0000256" key="5">
    <source>
        <dbReference type="SAM" id="MobiDB-lite"/>
    </source>
</evidence>
<feature type="region of interest" description="Disordered" evidence="5">
    <location>
        <begin position="298"/>
        <end position="324"/>
    </location>
</feature>
<dbReference type="InterPro" id="IPR005119">
    <property type="entry name" value="LysR_subst-bd"/>
</dbReference>
<evidence type="ECO:0000256" key="2">
    <source>
        <dbReference type="ARBA" id="ARBA00023015"/>
    </source>
</evidence>
<evidence type="ECO:0000256" key="4">
    <source>
        <dbReference type="ARBA" id="ARBA00023163"/>
    </source>
</evidence>